<dbReference type="InterPro" id="IPR049874">
    <property type="entry name" value="ROK_cs"/>
</dbReference>
<dbReference type="AlphaFoldDB" id="A0A853BG06"/>
<dbReference type="EMBL" id="JACCFO010000001">
    <property type="protein sequence ID" value="NYI94408.1"/>
    <property type="molecule type" value="Genomic_DNA"/>
</dbReference>
<dbReference type="InterPro" id="IPR019885">
    <property type="entry name" value="Tscrpt_reg_HTH_AsnC-type_CS"/>
</dbReference>
<dbReference type="InterPro" id="IPR043129">
    <property type="entry name" value="ATPase_NBD"/>
</dbReference>
<protein>
    <submittedName>
        <fullName evidence="2">Putative NBD/HSP70 family sugar kinase</fullName>
    </submittedName>
</protein>
<dbReference type="PANTHER" id="PTHR18964">
    <property type="entry name" value="ROK (REPRESSOR, ORF, KINASE) FAMILY"/>
    <property type="match status" value="1"/>
</dbReference>
<gene>
    <name evidence="2" type="ORF">HNR12_000685</name>
</gene>
<dbReference type="Pfam" id="PF00480">
    <property type="entry name" value="ROK"/>
    <property type="match status" value="1"/>
</dbReference>
<comment type="similarity">
    <text evidence="1">Belongs to the ROK (NagC/XylR) family.</text>
</comment>
<proteinExistence type="inferred from homology"/>
<dbReference type="Gene3D" id="1.10.10.10">
    <property type="entry name" value="Winged helix-like DNA-binding domain superfamily/Winged helix DNA-binding domain"/>
    <property type="match status" value="1"/>
</dbReference>
<dbReference type="PROSITE" id="PS00519">
    <property type="entry name" value="HTH_ASNC_1"/>
    <property type="match status" value="1"/>
</dbReference>
<dbReference type="Proteomes" id="UP000575985">
    <property type="component" value="Unassembled WGS sequence"/>
</dbReference>
<keyword evidence="2" id="KW-0418">Kinase</keyword>
<sequence length="399" mass="40044">MPKPASAAAVSSGHVLQLVRDGRAATRADIGRLTGLSRPAVALRVGELMRQGLVTEGEAAPSSGGRPPGRLEFNAAGGVVLAATLGISTSQIAVCDLAGRVLVQDSGSPDVEHGPHAALPWLLDTWADLLAKCGRGPGDVRGTGIGVPGTVEFATGRAETPPVLASWGGIEIRPLVAERFEAPVLLDNDVNVMALGAHRTHHRDVGDLVFVKVSTGIGAGIVAGGVLLRGALGAAGELGHIPVRDGAGTPCRCGNTDCLEAVAGGHALLAAMERAGRPLGGLAELAALAQEGDAAAVTLVRGAGRRLGEVLAGAVNLLNPEVVVLGGLLGGAYDHLVAGVREIVFQRSTALATRQLRIVPNTAGDEAGLRGAAAMVLDRVLAPEAVNAAIAAAREGGGA</sequence>
<dbReference type="PANTHER" id="PTHR18964:SF173">
    <property type="entry name" value="GLUCOKINASE"/>
    <property type="match status" value="1"/>
</dbReference>
<evidence type="ECO:0000313" key="2">
    <source>
        <dbReference type="EMBL" id="NYI94408.1"/>
    </source>
</evidence>
<comment type="caution">
    <text evidence="2">The sequence shown here is derived from an EMBL/GenBank/DDBJ whole genome shotgun (WGS) entry which is preliminary data.</text>
</comment>
<dbReference type="GO" id="GO:0016301">
    <property type="term" value="F:kinase activity"/>
    <property type="evidence" value="ECO:0007669"/>
    <property type="project" value="UniProtKB-KW"/>
</dbReference>
<keyword evidence="3" id="KW-1185">Reference proteome</keyword>
<dbReference type="SUPFAM" id="SSF46785">
    <property type="entry name" value="Winged helix' DNA-binding domain"/>
    <property type="match status" value="1"/>
</dbReference>
<dbReference type="InterPro" id="IPR036388">
    <property type="entry name" value="WH-like_DNA-bd_sf"/>
</dbReference>
<dbReference type="RefSeq" id="WP_179766058.1">
    <property type="nucleotide sequence ID" value="NZ_JACCFO010000001.1"/>
</dbReference>
<reference evidence="2 3" key="1">
    <citation type="submission" date="2020-07" db="EMBL/GenBank/DDBJ databases">
        <title>Sequencing the genomes of 1000 actinobacteria strains.</title>
        <authorList>
            <person name="Klenk H.-P."/>
        </authorList>
    </citation>
    <scope>NUCLEOTIDE SEQUENCE [LARGE SCALE GENOMIC DNA]</scope>
    <source>
        <strain evidence="2 3">DSM 45927</strain>
    </source>
</reference>
<dbReference type="PROSITE" id="PS01125">
    <property type="entry name" value="ROK"/>
    <property type="match status" value="1"/>
</dbReference>
<name>A0A853BG06_9ACTN</name>
<dbReference type="InterPro" id="IPR000600">
    <property type="entry name" value="ROK"/>
</dbReference>
<organism evidence="2 3">
    <name type="scientific">Streptomonospora nanhaiensis</name>
    <dbReference type="NCBI Taxonomy" id="1323731"/>
    <lineage>
        <taxon>Bacteria</taxon>
        <taxon>Bacillati</taxon>
        <taxon>Actinomycetota</taxon>
        <taxon>Actinomycetes</taxon>
        <taxon>Streptosporangiales</taxon>
        <taxon>Nocardiopsidaceae</taxon>
        <taxon>Streptomonospora</taxon>
    </lineage>
</organism>
<accession>A0A853BG06</accession>
<evidence type="ECO:0000256" key="1">
    <source>
        <dbReference type="ARBA" id="ARBA00006479"/>
    </source>
</evidence>
<dbReference type="SUPFAM" id="SSF53067">
    <property type="entry name" value="Actin-like ATPase domain"/>
    <property type="match status" value="1"/>
</dbReference>
<evidence type="ECO:0000313" key="3">
    <source>
        <dbReference type="Proteomes" id="UP000575985"/>
    </source>
</evidence>
<dbReference type="InterPro" id="IPR036390">
    <property type="entry name" value="WH_DNA-bd_sf"/>
</dbReference>
<keyword evidence="2" id="KW-0808">Transferase</keyword>
<dbReference type="Gene3D" id="3.30.420.40">
    <property type="match status" value="2"/>
</dbReference>